<reference evidence="1" key="1">
    <citation type="submission" date="2018-05" db="EMBL/GenBank/DDBJ databases">
        <authorList>
            <person name="Lanie J.A."/>
            <person name="Ng W.-L."/>
            <person name="Kazmierczak K.M."/>
            <person name="Andrzejewski T.M."/>
            <person name="Davidsen T.M."/>
            <person name="Wayne K.J."/>
            <person name="Tettelin H."/>
            <person name="Glass J.I."/>
            <person name="Rusch D."/>
            <person name="Podicherti R."/>
            <person name="Tsui H.-C.T."/>
            <person name="Winkler M.E."/>
        </authorList>
    </citation>
    <scope>NUCLEOTIDE SEQUENCE</scope>
</reference>
<sequence length="60" mass="6469">MIVPLLAGAAKTVVVSMLSERVVLRVLLMLAEWASAKSSTSLDDKIVTEIRTKLEADGKL</sequence>
<gene>
    <name evidence="1" type="ORF">METZ01_LOCUS479969</name>
</gene>
<protein>
    <submittedName>
        <fullName evidence="1">Uncharacterized protein</fullName>
    </submittedName>
</protein>
<proteinExistence type="predicted"/>
<dbReference type="AlphaFoldDB" id="A0A383C662"/>
<dbReference type="EMBL" id="UINC01205780">
    <property type="protein sequence ID" value="SVE27115.1"/>
    <property type="molecule type" value="Genomic_DNA"/>
</dbReference>
<evidence type="ECO:0000313" key="1">
    <source>
        <dbReference type="EMBL" id="SVE27115.1"/>
    </source>
</evidence>
<accession>A0A383C662</accession>
<name>A0A383C662_9ZZZZ</name>
<organism evidence="1">
    <name type="scientific">marine metagenome</name>
    <dbReference type="NCBI Taxonomy" id="408172"/>
    <lineage>
        <taxon>unclassified sequences</taxon>
        <taxon>metagenomes</taxon>
        <taxon>ecological metagenomes</taxon>
    </lineage>
</organism>